<dbReference type="EMBL" id="JAUHHV010000009">
    <property type="protein sequence ID" value="KAK1413077.1"/>
    <property type="molecule type" value="Genomic_DNA"/>
</dbReference>
<reference evidence="1" key="1">
    <citation type="journal article" date="2023" name="bioRxiv">
        <title>Improved chromosome-level genome assembly for marigold (Tagetes erecta).</title>
        <authorList>
            <person name="Jiang F."/>
            <person name="Yuan L."/>
            <person name="Wang S."/>
            <person name="Wang H."/>
            <person name="Xu D."/>
            <person name="Wang A."/>
            <person name="Fan W."/>
        </authorList>
    </citation>
    <scope>NUCLEOTIDE SEQUENCE</scope>
    <source>
        <strain evidence="1">WSJ</strain>
        <tissue evidence="1">Leaf</tissue>
    </source>
</reference>
<accession>A0AAD8JYW3</accession>
<keyword evidence="2" id="KW-1185">Reference proteome</keyword>
<gene>
    <name evidence="1" type="ORF">QVD17_34815</name>
</gene>
<evidence type="ECO:0000313" key="1">
    <source>
        <dbReference type="EMBL" id="KAK1413077.1"/>
    </source>
</evidence>
<comment type="caution">
    <text evidence="1">The sequence shown here is derived from an EMBL/GenBank/DDBJ whole genome shotgun (WGS) entry which is preliminary data.</text>
</comment>
<protein>
    <submittedName>
        <fullName evidence="1">Uncharacterized protein</fullName>
    </submittedName>
</protein>
<evidence type="ECO:0000313" key="2">
    <source>
        <dbReference type="Proteomes" id="UP001229421"/>
    </source>
</evidence>
<organism evidence="1 2">
    <name type="scientific">Tagetes erecta</name>
    <name type="common">African marigold</name>
    <dbReference type="NCBI Taxonomy" id="13708"/>
    <lineage>
        <taxon>Eukaryota</taxon>
        <taxon>Viridiplantae</taxon>
        <taxon>Streptophyta</taxon>
        <taxon>Embryophyta</taxon>
        <taxon>Tracheophyta</taxon>
        <taxon>Spermatophyta</taxon>
        <taxon>Magnoliopsida</taxon>
        <taxon>eudicotyledons</taxon>
        <taxon>Gunneridae</taxon>
        <taxon>Pentapetalae</taxon>
        <taxon>asterids</taxon>
        <taxon>campanulids</taxon>
        <taxon>Asterales</taxon>
        <taxon>Asteraceae</taxon>
        <taxon>Asteroideae</taxon>
        <taxon>Heliantheae alliance</taxon>
        <taxon>Tageteae</taxon>
        <taxon>Tagetes</taxon>
    </lineage>
</organism>
<name>A0AAD8JYW3_TARER</name>
<proteinExistence type="predicted"/>
<dbReference type="AlphaFoldDB" id="A0AAD8JYW3"/>
<sequence>MPATVANQQLQLLASELSVSRYFGCRMILVLGCIRAGKLLCASKPATVANQQLQLLASELSVSRYFGCRMILVLGCIRAGKLLCASKVIKEHEHE</sequence>
<dbReference type="Proteomes" id="UP001229421">
    <property type="component" value="Unassembled WGS sequence"/>
</dbReference>